<evidence type="ECO:0000256" key="4">
    <source>
        <dbReference type="ARBA" id="ARBA00022692"/>
    </source>
</evidence>
<evidence type="ECO:0000256" key="8">
    <source>
        <dbReference type="ARBA" id="ARBA00032913"/>
    </source>
</evidence>
<feature type="compositionally biased region" description="Basic and acidic residues" evidence="10">
    <location>
        <begin position="82"/>
        <end position="97"/>
    </location>
</feature>
<evidence type="ECO:0000256" key="3">
    <source>
        <dbReference type="ARBA" id="ARBA00017059"/>
    </source>
</evidence>
<dbReference type="EMBL" id="JAFNEN010000504">
    <property type="protein sequence ID" value="KAG8181620.1"/>
    <property type="molecule type" value="Genomic_DNA"/>
</dbReference>
<evidence type="ECO:0000256" key="2">
    <source>
        <dbReference type="ARBA" id="ARBA00005245"/>
    </source>
</evidence>
<keyword evidence="5" id="KW-0256">Endoplasmic reticulum</keyword>
<evidence type="ECO:0000256" key="9">
    <source>
        <dbReference type="ARBA" id="ARBA00045204"/>
    </source>
</evidence>
<feature type="region of interest" description="Disordered" evidence="10">
    <location>
        <begin position="78"/>
        <end position="97"/>
    </location>
</feature>
<keyword evidence="6 11" id="KW-1133">Transmembrane helix</keyword>
<keyword evidence="4 11" id="KW-0812">Transmembrane</keyword>
<protein>
    <recommendedName>
        <fullName evidence="3">Signal peptidase complex subunit 1</fullName>
    </recommendedName>
    <alternativeName>
        <fullName evidence="8">Microsomal signal peptidase 12 kDa subunit</fullName>
    </alternativeName>
</protein>
<feature type="transmembrane region" description="Helical" evidence="11">
    <location>
        <begin position="51"/>
        <end position="73"/>
    </location>
</feature>
<comment type="subcellular location">
    <subcellularLocation>
        <location evidence="1">Endoplasmic reticulum membrane</location>
        <topology evidence="1">Multi-pass membrane protein</topology>
    </subcellularLocation>
</comment>
<comment type="caution">
    <text evidence="12">The sequence shown here is derived from an EMBL/GenBank/DDBJ whole genome shotgun (WGS) entry which is preliminary data.</text>
</comment>
<proteinExistence type="inferred from homology"/>
<reference evidence="12 13" key="1">
    <citation type="journal article" date="2022" name="Nat. Ecol. Evol.">
        <title>A masculinizing supergene underlies an exaggerated male reproductive morph in a spider.</title>
        <authorList>
            <person name="Hendrickx F."/>
            <person name="De Corte Z."/>
            <person name="Sonet G."/>
            <person name="Van Belleghem S.M."/>
            <person name="Kostlbacher S."/>
            <person name="Vangestel C."/>
        </authorList>
    </citation>
    <scope>NUCLEOTIDE SEQUENCE [LARGE SCALE GENOMIC DNA]</scope>
    <source>
        <strain evidence="12">W744_W776</strain>
    </source>
</reference>
<comment type="function">
    <text evidence="9">Component of the signal peptidase complex (SPC) which catalyzes the cleavage of N-terminal signal sequences from nascent proteins as they are translocated into the lumen of the endoplasmic reticulum. Dispensable for SPC enzymatic activity.</text>
</comment>
<comment type="similarity">
    <text evidence="2">Belongs to the SPCS1 family.</text>
</comment>
<organism evidence="12 13">
    <name type="scientific">Oedothorax gibbosus</name>
    <dbReference type="NCBI Taxonomy" id="931172"/>
    <lineage>
        <taxon>Eukaryota</taxon>
        <taxon>Metazoa</taxon>
        <taxon>Ecdysozoa</taxon>
        <taxon>Arthropoda</taxon>
        <taxon>Chelicerata</taxon>
        <taxon>Arachnida</taxon>
        <taxon>Araneae</taxon>
        <taxon>Araneomorphae</taxon>
        <taxon>Entelegynae</taxon>
        <taxon>Araneoidea</taxon>
        <taxon>Linyphiidae</taxon>
        <taxon>Erigoninae</taxon>
        <taxon>Oedothorax</taxon>
    </lineage>
</organism>
<keyword evidence="13" id="KW-1185">Reference proteome</keyword>
<evidence type="ECO:0000256" key="6">
    <source>
        <dbReference type="ARBA" id="ARBA00022989"/>
    </source>
</evidence>
<evidence type="ECO:0000256" key="7">
    <source>
        <dbReference type="ARBA" id="ARBA00023136"/>
    </source>
</evidence>
<keyword evidence="7 11" id="KW-0472">Membrane</keyword>
<dbReference type="GO" id="GO:0045047">
    <property type="term" value="P:protein targeting to ER"/>
    <property type="evidence" value="ECO:0007669"/>
    <property type="project" value="TreeGrafter"/>
</dbReference>
<name>A0AAV6UBA8_9ARAC</name>
<dbReference type="InterPro" id="IPR009542">
    <property type="entry name" value="Spc1/SPCS1"/>
</dbReference>
<evidence type="ECO:0000256" key="10">
    <source>
        <dbReference type="SAM" id="MobiDB-lite"/>
    </source>
</evidence>
<accession>A0AAV6UBA8</accession>
<feature type="transmembrane region" description="Helical" evidence="11">
    <location>
        <begin position="26"/>
        <end position="45"/>
    </location>
</feature>
<evidence type="ECO:0000256" key="5">
    <source>
        <dbReference type="ARBA" id="ARBA00022824"/>
    </source>
</evidence>
<evidence type="ECO:0000256" key="1">
    <source>
        <dbReference type="ARBA" id="ARBA00004477"/>
    </source>
</evidence>
<evidence type="ECO:0000313" key="12">
    <source>
        <dbReference type="EMBL" id="KAG8181620.1"/>
    </source>
</evidence>
<dbReference type="PANTHER" id="PTHR13202">
    <property type="entry name" value="MICROSOMAL SIGNAL PEPTIDASE 12 KDA SUBUNIT"/>
    <property type="match status" value="1"/>
</dbReference>
<dbReference type="Pfam" id="PF06645">
    <property type="entry name" value="SPC12"/>
    <property type="match status" value="1"/>
</dbReference>
<gene>
    <name evidence="12" type="ORF">JTE90_015265</name>
</gene>
<dbReference type="GO" id="GO:0005787">
    <property type="term" value="C:signal peptidase complex"/>
    <property type="evidence" value="ECO:0007669"/>
    <property type="project" value="InterPro"/>
</dbReference>
<dbReference type="GO" id="GO:0006465">
    <property type="term" value="P:signal peptide processing"/>
    <property type="evidence" value="ECO:0007669"/>
    <property type="project" value="InterPro"/>
</dbReference>
<sequence>MSGLIKKIKDLPVHMDFDGQKKAERIFQTILFVFAGTGLLIGYYFQQFSYTVYILGAGFLLSCLLTLPPWPMFRRKPLQWQKPRDESQDSTKAKKKK</sequence>
<dbReference type="Proteomes" id="UP000827092">
    <property type="component" value="Unassembled WGS sequence"/>
</dbReference>
<evidence type="ECO:0000313" key="13">
    <source>
        <dbReference type="Proteomes" id="UP000827092"/>
    </source>
</evidence>
<evidence type="ECO:0000256" key="11">
    <source>
        <dbReference type="SAM" id="Phobius"/>
    </source>
</evidence>
<dbReference type="AlphaFoldDB" id="A0AAV6UBA8"/>
<dbReference type="PANTHER" id="PTHR13202:SF0">
    <property type="entry name" value="SIGNAL PEPTIDASE COMPLEX SUBUNIT 1"/>
    <property type="match status" value="1"/>
</dbReference>